<dbReference type="HOGENOM" id="CLU_030790_2_0_9"/>
<organism evidence="4 5">
    <name type="scientific">Halanaerobium hydrogeniformans</name>
    <name type="common">Halanaerobium sp. (strain sapolanicus)</name>
    <dbReference type="NCBI Taxonomy" id="656519"/>
    <lineage>
        <taxon>Bacteria</taxon>
        <taxon>Bacillati</taxon>
        <taxon>Bacillota</taxon>
        <taxon>Clostridia</taxon>
        <taxon>Halanaerobiales</taxon>
        <taxon>Halanaerobiaceae</taxon>
        <taxon>Halanaerobium</taxon>
    </lineage>
</organism>
<dbReference type="GO" id="GO:0052693">
    <property type="term" value="F:epoxyqueuosine reductase activity"/>
    <property type="evidence" value="ECO:0007669"/>
    <property type="project" value="TreeGrafter"/>
</dbReference>
<dbReference type="Pfam" id="PF13484">
    <property type="entry name" value="Fer4_16"/>
    <property type="match status" value="1"/>
</dbReference>
<reference evidence="4 5" key="1">
    <citation type="submission" date="2010-11" db="EMBL/GenBank/DDBJ databases">
        <title>Complete sequence of Halanaerobium sp. sapolanicus.</title>
        <authorList>
            <consortium name="US DOE Joint Genome Institute"/>
            <person name="Lucas S."/>
            <person name="Copeland A."/>
            <person name="Lapidus A."/>
            <person name="Cheng J.-F."/>
            <person name="Bruce D."/>
            <person name="Goodwin L."/>
            <person name="Pitluck S."/>
            <person name="Davenport K."/>
            <person name="Detter J.C."/>
            <person name="Han C."/>
            <person name="Tapia R."/>
            <person name="Land M."/>
            <person name="Hauser L."/>
            <person name="Jeffries C."/>
            <person name="Kyrpides N."/>
            <person name="Ivanova N."/>
            <person name="Mikhailova N."/>
            <person name="Begemann M.B."/>
            <person name="Mormile M.R."/>
            <person name="Wall J.D."/>
            <person name="Elias D.A."/>
            <person name="Woyke T."/>
        </authorList>
    </citation>
    <scope>NUCLEOTIDE SEQUENCE [LARGE SCALE GENOMIC DNA]</scope>
    <source>
        <strain evidence="5">sapolanicus</strain>
    </source>
</reference>
<evidence type="ECO:0000259" key="3">
    <source>
        <dbReference type="Pfam" id="PF08331"/>
    </source>
</evidence>
<dbReference type="Proteomes" id="UP000007434">
    <property type="component" value="Chromosome"/>
</dbReference>
<dbReference type="InterPro" id="IPR004453">
    <property type="entry name" value="QueG"/>
</dbReference>
<dbReference type="STRING" id="656519.Halsa_1529"/>
<keyword evidence="1" id="KW-0004">4Fe-4S</keyword>
<dbReference type="RefSeq" id="WP_013406031.1">
    <property type="nucleotide sequence ID" value="NC_014654.1"/>
</dbReference>
<dbReference type="GO" id="GO:0008616">
    <property type="term" value="P:tRNA queuosine(34) biosynthetic process"/>
    <property type="evidence" value="ECO:0007669"/>
    <property type="project" value="InterPro"/>
</dbReference>
<dbReference type="OrthoDB" id="9784571at2"/>
<dbReference type="SUPFAM" id="SSF48371">
    <property type="entry name" value="ARM repeat"/>
    <property type="match status" value="1"/>
</dbReference>
<dbReference type="PANTHER" id="PTHR30002">
    <property type="entry name" value="EPOXYQUEUOSINE REDUCTASE"/>
    <property type="match status" value="1"/>
</dbReference>
<dbReference type="AlphaFoldDB" id="E4RLP0"/>
<dbReference type="PANTHER" id="PTHR30002:SF4">
    <property type="entry name" value="EPOXYQUEUOSINE REDUCTASE"/>
    <property type="match status" value="1"/>
</dbReference>
<keyword evidence="1" id="KW-0408">Iron</keyword>
<evidence type="ECO:0000313" key="5">
    <source>
        <dbReference type="Proteomes" id="UP000007434"/>
    </source>
</evidence>
<evidence type="ECO:0000256" key="1">
    <source>
        <dbReference type="ARBA" id="ARBA00022485"/>
    </source>
</evidence>
<dbReference type="InterPro" id="IPR016024">
    <property type="entry name" value="ARM-type_fold"/>
</dbReference>
<evidence type="ECO:0000313" key="4">
    <source>
        <dbReference type="EMBL" id="ADQ14954.1"/>
    </source>
</evidence>
<name>E4RLP0_HALHG</name>
<proteinExistence type="predicted"/>
<evidence type="ECO:0000256" key="2">
    <source>
        <dbReference type="ARBA" id="ARBA00023002"/>
    </source>
</evidence>
<dbReference type="KEGG" id="has:Halsa_1529"/>
<dbReference type="GO" id="GO:0051539">
    <property type="term" value="F:4 iron, 4 sulfur cluster binding"/>
    <property type="evidence" value="ECO:0007669"/>
    <property type="project" value="UniProtKB-KW"/>
</dbReference>
<dbReference type="eggNOG" id="COG1600">
    <property type="taxonomic scope" value="Bacteria"/>
</dbReference>
<keyword evidence="1" id="KW-0479">Metal-binding</keyword>
<dbReference type="Pfam" id="PF08331">
    <property type="entry name" value="QueG_DUF1730"/>
    <property type="match status" value="1"/>
</dbReference>
<dbReference type="NCBIfam" id="TIGR00276">
    <property type="entry name" value="tRNA epoxyqueuosine(34) reductase QueG"/>
    <property type="match status" value="1"/>
</dbReference>
<reference evidence="4 5" key="2">
    <citation type="journal article" date="2011" name="J. Bacteriol.">
        <title>Complete Genome Sequence of the Haloalkaliphilic, Hydrogen Producing Halanaerobium hydrogenoformans.</title>
        <authorList>
            <person name="Brown S.D."/>
            <person name="Begemann M.B."/>
            <person name="Mormile M.R."/>
            <person name="Wall J.D."/>
            <person name="Han C.S."/>
            <person name="Goodwin L.A."/>
            <person name="Pitluck S."/>
            <person name="Land M.L."/>
            <person name="Hauser L.J."/>
            <person name="Elias D.A."/>
        </authorList>
    </citation>
    <scope>NUCLEOTIDE SEQUENCE [LARGE SCALE GENOMIC DNA]</scope>
    <source>
        <strain evidence="5">sapolanicus</strain>
    </source>
</reference>
<gene>
    <name evidence="4" type="ordered locus">Halsa_1529</name>
</gene>
<protein>
    <recommendedName>
        <fullName evidence="3">DUF1730 domain-containing protein</fullName>
    </recommendedName>
</protein>
<dbReference type="Pfam" id="PF13646">
    <property type="entry name" value="HEAT_2"/>
    <property type="match status" value="1"/>
</dbReference>
<accession>E4RLP0</accession>
<feature type="domain" description="DUF1730" evidence="3">
    <location>
        <begin position="57"/>
        <end position="125"/>
    </location>
</feature>
<keyword evidence="2" id="KW-0560">Oxidoreductase</keyword>
<dbReference type="EMBL" id="CP002304">
    <property type="protein sequence ID" value="ADQ14954.1"/>
    <property type="molecule type" value="Genomic_DNA"/>
</dbReference>
<dbReference type="InterPro" id="IPR013542">
    <property type="entry name" value="QueG_DUF1730"/>
</dbReference>
<sequence length="358" mass="41269">MIKKELIKNIASELEIDICRITDGGGLKKYRKILEQRKKTGLWPQAFTEEDIDKLCNPSLHFEGLKSIIVIAINYHNNSKQINKCLSNYVTQKDYHIYLKEVMEIMVKKIKAKIKKDFNYKIFVDNAPFLEKALAERAGAGFIAKNSLLINPDFGSYIFLGEIFTDLEIEKDKALDLDCGECTICLENCAGNALTAPYQLEADKCIAYLTQKKGIIPLAERKKMGGHIWGCDICQIICPYNKNTSKSSKKELQYFERGIEYFLKIDRNNPPEELKNTAIFWRGSRILIRNALITAANLQKEEYFDLIKTKLNDNSSLIRYYAVWSLSEIDYQKSLSILKKHLLKEKNKEVKQVIKNIL</sequence>
<keyword evidence="1" id="KW-0411">Iron-sulfur</keyword>
<dbReference type="SUPFAM" id="SSF46548">
    <property type="entry name" value="alpha-helical ferredoxin"/>
    <property type="match status" value="1"/>
</dbReference>
<keyword evidence="5" id="KW-1185">Reference proteome</keyword>